<comment type="subcellular location">
    <subcellularLocation>
        <location evidence="1">Cell envelope</location>
    </subcellularLocation>
</comment>
<dbReference type="NCBIfam" id="TIGR02971">
    <property type="entry name" value="heterocyst_DevB"/>
    <property type="match status" value="1"/>
</dbReference>
<evidence type="ECO:0000256" key="4">
    <source>
        <dbReference type="SAM" id="Phobius"/>
    </source>
</evidence>
<dbReference type="Gene3D" id="1.10.287.470">
    <property type="entry name" value="Helix hairpin bin"/>
    <property type="match status" value="1"/>
</dbReference>
<evidence type="ECO:0000256" key="2">
    <source>
        <dbReference type="ARBA" id="ARBA00023054"/>
    </source>
</evidence>
<dbReference type="InterPro" id="IPR014315">
    <property type="entry name" value="ABC_heterocyst_DevB"/>
</dbReference>
<feature type="transmembrane region" description="Helical" evidence="4">
    <location>
        <begin position="12"/>
        <end position="35"/>
    </location>
</feature>
<dbReference type="RefSeq" id="WP_316434920.1">
    <property type="nucleotide sequence ID" value="NZ_CP053586.1"/>
</dbReference>
<dbReference type="Gene3D" id="2.40.30.170">
    <property type="match status" value="1"/>
</dbReference>
<name>A0AA96WBH2_9CYAN</name>
<reference evidence="6" key="1">
    <citation type="submission" date="2020-05" db="EMBL/GenBank/DDBJ databases">
        <authorList>
            <person name="Zhu T."/>
            <person name="Keshari N."/>
            <person name="Lu X."/>
        </authorList>
    </citation>
    <scope>NUCLEOTIDE SEQUENCE</scope>
    <source>
        <strain evidence="6">NK1-12</strain>
    </source>
</reference>
<dbReference type="EMBL" id="CP053586">
    <property type="protein sequence ID" value="WNZ23302.1"/>
    <property type="molecule type" value="Genomic_DNA"/>
</dbReference>
<dbReference type="AlphaFoldDB" id="A0AA96WBH2"/>
<dbReference type="InterPro" id="IPR050465">
    <property type="entry name" value="UPF0194_transport"/>
</dbReference>
<keyword evidence="4" id="KW-0472">Membrane</keyword>
<dbReference type="SUPFAM" id="SSF111369">
    <property type="entry name" value="HlyD-like secretion proteins"/>
    <property type="match status" value="2"/>
</dbReference>
<dbReference type="GO" id="GO:0030313">
    <property type="term" value="C:cell envelope"/>
    <property type="evidence" value="ECO:0007669"/>
    <property type="project" value="UniProtKB-SubCell"/>
</dbReference>
<keyword evidence="2 3" id="KW-0175">Coiled coil</keyword>
<dbReference type="PANTHER" id="PTHR32347">
    <property type="entry name" value="EFFLUX SYSTEM COMPONENT YKNX-RELATED"/>
    <property type="match status" value="1"/>
</dbReference>
<dbReference type="Pfam" id="PF25876">
    <property type="entry name" value="HH_MFP_RND"/>
    <property type="match status" value="1"/>
</dbReference>
<organism evidence="6">
    <name type="scientific">Leptolyngbya sp. NK1-12</name>
    <dbReference type="NCBI Taxonomy" id="2547451"/>
    <lineage>
        <taxon>Bacteria</taxon>
        <taxon>Bacillati</taxon>
        <taxon>Cyanobacteriota</taxon>
        <taxon>Cyanophyceae</taxon>
        <taxon>Leptolyngbyales</taxon>
        <taxon>Leptolyngbyaceae</taxon>
        <taxon>Leptolyngbya group</taxon>
        <taxon>Leptolyngbya</taxon>
    </lineage>
</organism>
<keyword evidence="4" id="KW-1133">Transmembrane helix</keyword>
<evidence type="ECO:0000259" key="5">
    <source>
        <dbReference type="Pfam" id="PF25876"/>
    </source>
</evidence>
<feature type="coiled-coil region" evidence="3">
    <location>
        <begin position="152"/>
        <end position="265"/>
    </location>
</feature>
<keyword evidence="4" id="KW-0812">Transmembrane</keyword>
<dbReference type="PANTHER" id="PTHR32347:SF27">
    <property type="entry name" value="RND EFFLUX PUMP MEMBRANE FUSION PROTEIN BARREL-SANDWICH DOMAIN-CONTAINING PROTEIN"/>
    <property type="match status" value="1"/>
</dbReference>
<protein>
    <submittedName>
        <fullName evidence="6">HlyD family efflux transporter periplasmic adaptor subunit</fullName>
    </submittedName>
</protein>
<feature type="domain" description="Multidrug resistance protein MdtA-like alpha-helical hairpin" evidence="5">
    <location>
        <begin position="156"/>
        <end position="212"/>
    </location>
</feature>
<evidence type="ECO:0000256" key="3">
    <source>
        <dbReference type="SAM" id="Coils"/>
    </source>
</evidence>
<evidence type="ECO:0000313" key="6">
    <source>
        <dbReference type="EMBL" id="WNZ23302.1"/>
    </source>
</evidence>
<sequence>MALGKGTKLRQGWLVAAIAGLIALGVTGFGLVRLLGERTAQAPVEEAAPVPQRVEVVALGRLEPQGEVIRIGGPLNERIQRLLVKQGDLVKAGDVLAYLESHDERKAERDYAATQVAEAEQRLRATTAYGQTQIQEAQTRVQQAQLPGAAEIEAQQARIRELEATLDLANQDLARLQSLYDQGAISRQELDQQLTEVRQAQEQLNNAQASLSRIEARWRTEIQNAQAQLRSQQANLPLSQAQVAVESAQRNLQLAQAKLDRTIIRAPRDGRVLKIITQAGEAIGETGILDLGDTRQMYAVAEVYETDVNLVKVGQPATITSRNGAFDQPLTGTVSDIGWQIFKNNVLDDDPAANADARVVEVKIRLDNSQPVEALTNLQVDVRINVEN</sequence>
<gene>
    <name evidence="6" type="ORF">HJG54_10855</name>
</gene>
<evidence type="ECO:0000256" key="1">
    <source>
        <dbReference type="ARBA" id="ARBA00004196"/>
    </source>
</evidence>
<proteinExistence type="predicted"/>
<accession>A0AA96WBH2</accession>
<dbReference type="InterPro" id="IPR058624">
    <property type="entry name" value="MdtA-like_HH"/>
</dbReference>